<reference evidence="1" key="1">
    <citation type="submission" date="2021-02" db="EMBL/GenBank/DDBJ databases">
        <authorList>
            <person name="Nowell W R."/>
        </authorList>
    </citation>
    <scope>NUCLEOTIDE SEQUENCE</scope>
</reference>
<name>A0A8S3AB21_9BILA</name>
<accession>A0A8S3AB21</accession>
<protein>
    <submittedName>
        <fullName evidence="1">Uncharacterized protein</fullName>
    </submittedName>
</protein>
<comment type="caution">
    <text evidence="1">The sequence shown here is derived from an EMBL/GenBank/DDBJ whole genome shotgun (WGS) entry which is preliminary data.</text>
</comment>
<evidence type="ECO:0000313" key="1">
    <source>
        <dbReference type="EMBL" id="CAF4700381.1"/>
    </source>
</evidence>
<feature type="non-terminal residue" evidence="1">
    <location>
        <position position="43"/>
    </location>
</feature>
<evidence type="ECO:0000313" key="2">
    <source>
        <dbReference type="Proteomes" id="UP000681720"/>
    </source>
</evidence>
<dbReference type="EMBL" id="CAJOBJ010126132">
    <property type="protein sequence ID" value="CAF4700381.1"/>
    <property type="molecule type" value="Genomic_DNA"/>
</dbReference>
<proteinExistence type="predicted"/>
<dbReference type="Proteomes" id="UP000681720">
    <property type="component" value="Unassembled WGS sequence"/>
</dbReference>
<organism evidence="1 2">
    <name type="scientific">Rotaria magnacalcarata</name>
    <dbReference type="NCBI Taxonomy" id="392030"/>
    <lineage>
        <taxon>Eukaryota</taxon>
        <taxon>Metazoa</taxon>
        <taxon>Spiralia</taxon>
        <taxon>Gnathifera</taxon>
        <taxon>Rotifera</taxon>
        <taxon>Eurotatoria</taxon>
        <taxon>Bdelloidea</taxon>
        <taxon>Philodinida</taxon>
        <taxon>Philodinidae</taxon>
        <taxon>Rotaria</taxon>
    </lineage>
</organism>
<dbReference type="AlphaFoldDB" id="A0A8S3AB21"/>
<gene>
    <name evidence="1" type="ORF">GIL414_LOCUS43037</name>
</gene>
<sequence length="43" mass="5008">MRRNGAGKKLIYVDLDSRLLTWYRQKRTAPGSTTTPITDIRKE</sequence>